<protein>
    <recommendedName>
        <fullName evidence="1">vesicle-fusing ATPase</fullName>
        <ecNumber evidence="1">3.6.4.6</ecNumber>
    </recommendedName>
</protein>
<dbReference type="SUPFAM" id="SSF54585">
    <property type="entry name" value="Cdc48 domain 2-like"/>
    <property type="match status" value="1"/>
</dbReference>
<dbReference type="InterPro" id="IPR003338">
    <property type="entry name" value="CDC4_N-term_subdom"/>
</dbReference>
<dbReference type="GO" id="GO:0033645">
    <property type="term" value="C:host cell endomembrane system"/>
    <property type="evidence" value="ECO:0007669"/>
    <property type="project" value="UniProtKB-SubCell"/>
</dbReference>
<sequence>MAKPVDPNKEEKYATSILNRKELPNRLIIDNAINGDNSVVTLSQQKMNDLQLISGNAVMLQSKCRETICIVHADNTCPNDRIRMNRVIRNNLRVHSSDIISIQGLKDVQYGKRIHVLPIDDTVQGITGNLLKVYLKPYFAEADRPVREGDVFIVHAAMHAVEFKVIKTEPSPYCIVTSRTSIHCDGDPIKREEEEEISLNEIGYDDIGGVRKQLVQIKEMVELPLKHPQLFKTIGAKPPRSILLYGPPGTGKSLIARAVANEIGAFFFLINGLEIVSKSAGESESNLRKTFEEAEKKSPAIIFIDKLDAIAPKREKTHGEVERSIVSQLLTLIDGLKQRSNVIVMAATRQRNLIDPAVRHFGCFDREIDTGIPNAADRLEILRIHTKNMKLDGDVNLEQISNETHGYVGADLASLCSEAALQQIREKKHVIDLEEHTINAEVLNSLVITQENFRFALNQSNASALREIVVEVPTTTWEDVGCSDHGKRLLQQLVKYPFQHPEKFLEFGTTPSRAVFLYGPPGCGKTLLAKAIANECQANFISINVLELLSIRTGEPEADVRDVFDKARRAAPCILFLDELDLIARDGSVRYGGDAAHRVANQILIEMDGMSAKENVFIIGAAVGCDIIHPIFFKTGRFDHIIIIPLPDEQSRLTIFKVCLKNSPVAEDVDFDYLVNKTNKFTGSDIKNICLRTGQLAAREFIEKQEQTTTTTTLNQLFKISRCHFDKRSLVHPDEPFYFADICAGPGGFSFGFTLKGKSDFALQKFLASTPETFDPYYDVKDLDGDGDIFKSENIDALQNYVNKCTMHNGVHIVMADGRFSVEGQENIQEILSKQLYLCQFLTALSILRLGDHFVCKSFHVFTPFSVGFVYLMYRTFNQISIHKLVTSRLANSERYIICKGLREDIRDIVRSYMYEINVLQNKCNANSEDNDVQSIVPMHILKGNKNFYEYVRDSNNQLSEHQIRNLRKIRAFVKSLFDYRCVYSLDDPILLLSCGRSSVFPMELRNKDKQWIPLERTQFRNELPPYTLLLTERVQEQFNDFTNVDIESKPCIEVRGLWIFKFVQYPWTILLSKSHQSKFFHNQANRTSIQSAPSDWSHVPFLRLMLENSFYWYFNHRDDPVKKSNFIAFIQEKKT</sequence>
<organism evidence="7 8">
    <name type="scientific">Rotaria sordida</name>
    <dbReference type="NCBI Taxonomy" id="392033"/>
    <lineage>
        <taxon>Eukaryota</taxon>
        <taxon>Metazoa</taxon>
        <taxon>Spiralia</taxon>
        <taxon>Gnathifera</taxon>
        <taxon>Rotifera</taxon>
        <taxon>Eurotatoria</taxon>
        <taxon>Bdelloidea</taxon>
        <taxon>Philodinida</taxon>
        <taxon>Philodinidae</taxon>
        <taxon>Rotaria</taxon>
    </lineage>
</organism>
<evidence type="ECO:0000259" key="6">
    <source>
        <dbReference type="PROSITE" id="PS51613"/>
    </source>
</evidence>
<dbReference type="SUPFAM" id="SSF52540">
    <property type="entry name" value="P-loop containing nucleoside triphosphate hydrolases"/>
    <property type="match status" value="2"/>
</dbReference>
<dbReference type="SMART" id="SM01073">
    <property type="entry name" value="CDC48_N"/>
    <property type="match status" value="1"/>
</dbReference>
<dbReference type="FunFam" id="3.40.50.300:FF:001025">
    <property type="entry name" value="ATPase family, AAA domain-containing 2B"/>
    <property type="match status" value="1"/>
</dbReference>
<dbReference type="EMBL" id="CAJOBE010003970">
    <property type="protein sequence ID" value="CAF3909903.1"/>
    <property type="molecule type" value="Genomic_DNA"/>
</dbReference>
<dbReference type="GO" id="GO:0031593">
    <property type="term" value="F:polyubiquitin modification-dependent protein binding"/>
    <property type="evidence" value="ECO:0007669"/>
    <property type="project" value="TreeGrafter"/>
</dbReference>
<dbReference type="EC" id="3.6.4.6" evidence="1"/>
<dbReference type="FunFam" id="1.10.8.60:FF:000079">
    <property type="entry name" value="Cell division cycle protein 48 homologue"/>
    <property type="match status" value="1"/>
</dbReference>
<evidence type="ECO:0000256" key="5">
    <source>
        <dbReference type="ARBA" id="ARBA00048883"/>
    </source>
</evidence>
<dbReference type="GO" id="GO:0097352">
    <property type="term" value="P:autophagosome maturation"/>
    <property type="evidence" value="ECO:0007669"/>
    <property type="project" value="TreeGrafter"/>
</dbReference>
<feature type="domain" description="RrmJ-type SAM-dependent 2'-O-MTase" evidence="6">
    <location>
        <begin position="751"/>
        <end position="903"/>
    </location>
</feature>
<dbReference type="PROSITE" id="PS51613">
    <property type="entry name" value="SAM_MT_RRMJ"/>
    <property type="match status" value="1"/>
</dbReference>
<dbReference type="InterPro" id="IPR003593">
    <property type="entry name" value="AAA+_ATPase"/>
</dbReference>
<evidence type="ECO:0000313" key="7">
    <source>
        <dbReference type="EMBL" id="CAF3909903.1"/>
    </source>
</evidence>
<dbReference type="InterPro" id="IPR003959">
    <property type="entry name" value="ATPase_AAA_core"/>
</dbReference>
<dbReference type="SUPFAM" id="SSF53335">
    <property type="entry name" value="S-adenosyl-L-methionine-dependent methyltransferases"/>
    <property type="match status" value="1"/>
</dbReference>
<dbReference type="AlphaFoldDB" id="A0A819I230"/>
<dbReference type="GO" id="GO:0032259">
    <property type="term" value="P:methylation"/>
    <property type="evidence" value="ECO:0007669"/>
    <property type="project" value="InterPro"/>
</dbReference>
<dbReference type="GO" id="GO:0034098">
    <property type="term" value="C:VCP-NPL4-UFD1 AAA ATPase complex"/>
    <property type="evidence" value="ECO:0007669"/>
    <property type="project" value="TreeGrafter"/>
</dbReference>
<evidence type="ECO:0000256" key="1">
    <source>
        <dbReference type="ARBA" id="ARBA00012674"/>
    </source>
</evidence>
<dbReference type="Proteomes" id="UP000663874">
    <property type="component" value="Unassembled WGS sequence"/>
</dbReference>
<dbReference type="Gene3D" id="3.40.50.300">
    <property type="entry name" value="P-loop containing nucleotide triphosphate hydrolases"/>
    <property type="match status" value="2"/>
</dbReference>
<reference evidence="7" key="1">
    <citation type="submission" date="2021-02" db="EMBL/GenBank/DDBJ databases">
        <authorList>
            <person name="Nowell W R."/>
        </authorList>
    </citation>
    <scope>NUCLEOTIDE SEQUENCE</scope>
</reference>
<comment type="caution">
    <text evidence="7">The sequence shown here is derived from an EMBL/GenBank/DDBJ whole genome shotgun (WGS) entry which is preliminary data.</text>
</comment>
<dbReference type="InterPro" id="IPR029063">
    <property type="entry name" value="SAM-dependent_MTases_sf"/>
</dbReference>
<dbReference type="SMART" id="SM01072">
    <property type="entry name" value="CDC48_2"/>
    <property type="match status" value="1"/>
</dbReference>
<dbReference type="PANTHER" id="PTHR23077:SF171">
    <property type="entry name" value="NUCLEAR VALOSIN-CONTAINING PROTEIN-LIKE"/>
    <property type="match status" value="1"/>
</dbReference>
<keyword evidence="3" id="KW-0067">ATP-binding</keyword>
<dbReference type="InterPro" id="IPR004201">
    <property type="entry name" value="Cdc48_dom2"/>
</dbReference>
<dbReference type="Pfam" id="PF02359">
    <property type="entry name" value="CDC48_N"/>
    <property type="match status" value="1"/>
</dbReference>
<dbReference type="InterPro" id="IPR027417">
    <property type="entry name" value="P-loop_NTPase"/>
</dbReference>
<dbReference type="Pfam" id="PF02933">
    <property type="entry name" value="CDC48_2"/>
    <property type="match status" value="1"/>
</dbReference>
<dbReference type="Pfam" id="PF01728">
    <property type="entry name" value="FtsJ"/>
    <property type="match status" value="1"/>
</dbReference>
<dbReference type="SMART" id="SM00382">
    <property type="entry name" value="AAA"/>
    <property type="match status" value="2"/>
</dbReference>
<dbReference type="GO" id="GO:0008168">
    <property type="term" value="F:methyltransferase activity"/>
    <property type="evidence" value="ECO:0007669"/>
    <property type="project" value="InterPro"/>
</dbReference>
<gene>
    <name evidence="7" type="ORF">FNK824_LOCUS21037</name>
</gene>
<dbReference type="Pfam" id="PF17862">
    <property type="entry name" value="AAA_lid_3"/>
    <property type="match status" value="2"/>
</dbReference>
<evidence type="ECO:0000256" key="3">
    <source>
        <dbReference type="ARBA" id="ARBA00022840"/>
    </source>
</evidence>
<dbReference type="InterPro" id="IPR041569">
    <property type="entry name" value="AAA_lid_3"/>
</dbReference>
<dbReference type="SUPFAM" id="SSF50692">
    <property type="entry name" value="ADC-like"/>
    <property type="match status" value="1"/>
</dbReference>
<dbReference type="GO" id="GO:0005524">
    <property type="term" value="F:ATP binding"/>
    <property type="evidence" value="ECO:0007669"/>
    <property type="project" value="UniProtKB-KW"/>
</dbReference>
<dbReference type="InterPro" id="IPR009010">
    <property type="entry name" value="Asp_de-COase-like_dom_sf"/>
</dbReference>
<dbReference type="Pfam" id="PF00004">
    <property type="entry name" value="AAA"/>
    <property type="match status" value="2"/>
</dbReference>
<dbReference type="GO" id="GO:0051228">
    <property type="term" value="P:mitotic spindle disassembly"/>
    <property type="evidence" value="ECO:0007669"/>
    <property type="project" value="TreeGrafter"/>
</dbReference>
<dbReference type="FunFam" id="3.10.330.10:FF:000001">
    <property type="entry name" value="Cell division control 48"/>
    <property type="match status" value="1"/>
</dbReference>
<dbReference type="FunFam" id="2.40.40.20:FF:000003">
    <property type="entry name" value="Transitional endoplasmic reticulum ATPase"/>
    <property type="match status" value="1"/>
</dbReference>
<dbReference type="Gene3D" id="3.10.330.10">
    <property type="match status" value="1"/>
</dbReference>
<accession>A0A819I230</accession>
<dbReference type="FunFam" id="3.40.50.300:FF:000012">
    <property type="entry name" value="Transitional endoplasmic reticulum ATPase"/>
    <property type="match status" value="1"/>
</dbReference>
<keyword evidence="2" id="KW-0547">Nucleotide-binding</keyword>
<dbReference type="GO" id="GO:0005829">
    <property type="term" value="C:cytosol"/>
    <property type="evidence" value="ECO:0007669"/>
    <property type="project" value="TreeGrafter"/>
</dbReference>
<dbReference type="Gene3D" id="2.40.40.20">
    <property type="match status" value="1"/>
</dbReference>
<dbReference type="Gene3D" id="3.40.50.12760">
    <property type="match status" value="1"/>
</dbReference>
<evidence type="ECO:0000313" key="8">
    <source>
        <dbReference type="Proteomes" id="UP000663874"/>
    </source>
</evidence>
<dbReference type="InterPro" id="IPR029067">
    <property type="entry name" value="CDC48_domain_2-like_sf"/>
</dbReference>
<comment type="catalytic activity">
    <reaction evidence="5">
        <text>ATP + H2O = ADP + phosphate + H(+)</text>
        <dbReference type="Rhea" id="RHEA:13065"/>
        <dbReference type="ChEBI" id="CHEBI:15377"/>
        <dbReference type="ChEBI" id="CHEBI:15378"/>
        <dbReference type="ChEBI" id="CHEBI:30616"/>
        <dbReference type="ChEBI" id="CHEBI:43474"/>
        <dbReference type="ChEBI" id="CHEBI:456216"/>
        <dbReference type="EC" id="3.6.4.6"/>
    </reaction>
</comment>
<name>A0A819I230_9BILA</name>
<dbReference type="PANTHER" id="PTHR23077">
    <property type="entry name" value="AAA-FAMILY ATPASE"/>
    <property type="match status" value="1"/>
</dbReference>
<dbReference type="InterPro" id="IPR050168">
    <property type="entry name" value="AAA_ATPase_domain"/>
</dbReference>
<evidence type="ECO:0000256" key="2">
    <source>
        <dbReference type="ARBA" id="ARBA00022741"/>
    </source>
</evidence>
<dbReference type="GO" id="GO:0030970">
    <property type="term" value="P:retrograde protein transport, ER to cytosol"/>
    <property type="evidence" value="ECO:0007669"/>
    <property type="project" value="TreeGrafter"/>
</dbReference>
<keyword evidence="4" id="KW-0175">Coiled coil</keyword>
<dbReference type="InterPro" id="IPR002877">
    <property type="entry name" value="RNA_MeTrfase_FtsJ_dom"/>
</dbReference>
<evidence type="ECO:0000256" key="4">
    <source>
        <dbReference type="ARBA" id="ARBA00023054"/>
    </source>
</evidence>
<dbReference type="InterPro" id="IPR025816">
    <property type="entry name" value="RrmJ-type_MeTrfase"/>
</dbReference>
<proteinExistence type="predicted"/>
<dbReference type="GO" id="GO:0016887">
    <property type="term" value="F:ATP hydrolysis activity"/>
    <property type="evidence" value="ECO:0007669"/>
    <property type="project" value="InterPro"/>
</dbReference>
<dbReference type="GO" id="GO:0005634">
    <property type="term" value="C:nucleus"/>
    <property type="evidence" value="ECO:0007669"/>
    <property type="project" value="TreeGrafter"/>
</dbReference>
<dbReference type="Gene3D" id="1.10.8.60">
    <property type="match status" value="1"/>
</dbReference>